<feature type="transmembrane region" description="Helical" evidence="5">
    <location>
        <begin position="74"/>
        <end position="96"/>
    </location>
</feature>
<keyword evidence="4 5" id="KW-0472">Membrane</keyword>
<evidence type="ECO:0000313" key="8">
    <source>
        <dbReference type="Proteomes" id="UP001165423"/>
    </source>
</evidence>
<dbReference type="Proteomes" id="UP001165423">
    <property type="component" value="Unassembled WGS sequence"/>
</dbReference>
<evidence type="ECO:0000256" key="5">
    <source>
        <dbReference type="SAM" id="Phobius"/>
    </source>
</evidence>
<comment type="subcellular location">
    <subcellularLocation>
        <location evidence="1">Membrane</location>
        <topology evidence="1">Multi-pass membrane protein</topology>
    </subcellularLocation>
</comment>
<evidence type="ECO:0000256" key="3">
    <source>
        <dbReference type="ARBA" id="ARBA00022989"/>
    </source>
</evidence>
<comment type="caution">
    <text evidence="7">The sequence shown here is derived from an EMBL/GenBank/DDBJ whole genome shotgun (WGS) entry which is preliminary data.</text>
</comment>
<keyword evidence="3 5" id="KW-1133">Transmembrane helix</keyword>
<evidence type="ECO:0000259" key="6">
    <source>
        <dbReference type="Pfam" id="PF07298"/>
    </source>
</evidence>
<gene>
    <name evidence="7" type="ORF">MQC88_11515</name>
</gene>
<keyword evidence="2 5" id="KW-0812">Transmembrane</keyword>
<dbReference type="PANTHER" id="PTHR35988">
    <property type="entry name" value="15-CIS-ZETA-CAROTENE ISOMERASE, CHLOROPLASTIC"/>
    <property type="match status" value="1"/>
</dbReference>
<feature type="transmembrane region" description="Helical" evidence="5">
    <location>
        <begin position="39"/>
        <end position="62"/>
    </location>
</feature>
<protein>
    <recommendedName>
        <fullName evidence="6">NnrU domain-containing protein</fullName>
    </recommendedName>
</protein>
<feature type="transmembrane region" description="Helical" evidence="5">
    <location>
        <begin position="6"/>
        <end position="27"/>
    </location>
</feature>
<feature type="transmembrane region" description="Helical" evidence="5">
    <location>
        <begin position="174"/>
        <end position="192"/>
    </location>
</feature>
<sequence>MSSAFVSLVFAGIAWVALHIGVSGTALRGAIVARIGQGAFRGLFVVASLALLGWLVHAYNMAGPVAQLWIAPRWLVVVLMLLMLPALLLLVCSLTMPNPTSVAGRHALEAAEPARGILRITRHPMLWAFATWGLLHLAAIGTASMAVLAGAILITAFAGMPSLDAKYARREPERWPAFAAATSILPFAAILSGRNRLALRELGWWRPLLAAVLWAVLIAGHPMLSASNPARYFH</sequence>
<keyword evidence="8" id="KW-1185">Reference proteome</keyword>
<dbReference type="PANTHER" id="PTHR35988:SF2">
    <property type="entry name" value="15-CIS-ZETA-CAROTENE ISOMERASE, CHLOROPLASTIC"/>
    <property type="match status" value="1"/>
</dbReference>
<accession>A0ABT0A6F8</accession>
<evidence type="ECO:0000256" key="2">
    <source>
        <dbReference type="ARBA" id="ARBA00022692"/>
    </source>
</evidence>
<evidence type="ECO:0000256" key="1">
    <source>
        <dbReference type="ARBA" id="ARBA00004141"/>
    </source>
</evidence>
<organism evidence="7 8">
    <name type="scientific">Cognatiluteimonas sedimenti</name>
    <dbReference type="NCBI Taxonomy" id="2927791"/>
    <lineage>
        <taxon>Bacteria</taxon>
        <taxon>Pseudomonadati</taxon>
        <taxon>Pseudomonadota</taxon>
        <taxon>Gammaproteobacteria</taxon>
        <taxon>Lysobacterales</taxon>
        <taxon>Lysobacteraceae</taxon>
        <taxon>Cognatiluteimonas</taxon>
    </lineage>
</organism>
<name>A0ABT0A6F8_9GAMM</name>
<dbReference type="EMBL" id="JALGCL010000004">
    <property type="protein sequence ID" value="MCJ0826570.1"/>
    <property type="molecule type" value="Genomic_DNA"/>
</dbReference>
<feature type="domain" description="NnrU" evidence="6">
    <location>
        <begin position="8"/>
        <end position="225"/>
    </location>
</feature>
<reference evidence="7 8" key="1">
    <citation type="submission" date="2022-03" db="EMBL/GenBank/DDBJ databases">
        <title>Luteimonas soily sp. nov., a novel bacterium isolated from the soil.</title>
        <authorList>
            <person name="Zhang X."/>
        </authorList>
    </citation>
    <scope>NUCLEOTIDE SEQUENCE [LARGE SCALE GENOMIC DNA]</scope>
    <source>
        <strain evidence="7 8">50</strain>
    </source>
</reference>
<evidence type="ECO:0000313" key="7">
    <source>
        <dbReference type="EMBL" id="MCJ0826570.1"/>
    </source>
</evidence>
<proteinExistence type="predicted"/>
<dbReference type="InterPro" id="IPR009915">
    <property type="entry name" value="NnrU_dom"/>
</dbReference>
<feature type="transmembrane region" description="Helical" evidence="5">
    <location>
        <begin position="204"/>
        <end position="224"/>
    </location>
</feature>
<feature type="transmembrane region" description="Helical" evidence="5">
    <location>
        <begin position="125"/>
        <end position="154"/>
    </location>
</feature>
<dbReference type="Pfam" id="PF07298">
    <property type="entry name" value="NnrU"/>
    <property type="match status" value="1"/>
</dbReference>
<dbReference type="RefSeq" id="WP_243322191.1">
    <property type="nucleotide sequence ID" value="NZ_JALGCL010000004.1"/>
</dbReference>
<evidence type="ECO:0000256" key="4">
    <source>
        <dbReference type="ARBA" id="ARBA00023136"/>
    </source>
</evidence>